<dbReference type="SUPFAM" id="SSF57716">
    <property type="entry name" value="Glucocorticoid receptor-like (DNA-binding domain)"/>
    <property type="match status" value="3"/>
</dbReference>
<feature type="compositionally biased region" description="Polar residues" evidence="6">
    <location>
        <begin position="590"/>
        <end position="609"/>
    </location>
</feature>
<dbReference type="Gene3D" id="2.10.110.10">
    <property type="entry name" value="Cysteine Rich Protein"/>
    <property type="match status" value="4"/>
</dbReference>
<dbReference type="InterPro" id="IPR047120">
    <property type="entry name" value="Pk/Esn/Tes"/>
</dbReference>
<dbReference type="PANTHER" id="PTHR24211:SF20">
    <property type="entry name" value="PROTEIN ESPINAS-RELATED"/>
    <property type="match status" value="1"/>
</dbReference>
<evidence type="ECO:0000256" key="6">
    <source>
        <dbReference type="SAM" id="MobiDB-lite"/>
    </source>
</evidence>
<organism evidence="7">
    <name type="scientific">Magallana gigas</name>
    <name type="common">Pacific oyster</name>
    <name type="synonym">Crassostrea gigas</name>
    <dbReference type="NCBI Taxonomy" id="29159"/>
    <lineage>
        <taxon>Eukaryota</taxon>
        <taxon>Metazoa</taxon>
        <taxon>Spiralia</taxon>
        <taxon>Lophotrochozoa</taxon>
        <taxon>Mollusca</taxon>
        <taxon>Bivalvia</taxon>
        <taxon>Autobranchia</taxon>
        <taxon>Pteriomorphia</taxon>
        <taxon>Ostreida</taxon>
        <taxon>Ostreoidea</taxon>
        <taxon>Ostreidae</taxon>
        <taxon>Magallana</taxon>
    </lineage>
</organism>
<dbReference type="Pfam" id="PF00412">
    <property type="entry name" value="LIM"/>
    <property type="match status" value="4"/>
</dbReference>
<gene>
    <name evidence="7" type="ORF">CGI_10023631</name>
</gene>
<feature type="compositionally biased region" description="Low complexity" evidence="6">
    <location>
        <begin position="544"/>
        <end position="554"/>
    </location>
</feature>
<dbReference type="InterPro" id="IPR033726">
    <property type="entry name" value="LIM2_prickle"/>
</dbReference>
<keyword evidence="5" id="KW-0440">LIM domain</keyword>
<dbReference type="CDD" id="cd09340">
    <property type="entry name" value="LIM1_Testin_like"/>
    <property type="match status" value="2"/>
</dbReference>
<dbReference type="SMART" id="SM00132">
    <property type="entry name" value="LIM"/>
    <property type="match status" value="4"/>
</dbReference>
<dbReference type="CDD" id="cd09418">
    <property type="entry name" value="LIM2_Prickle"/>
    <property type="match status" value="1"/>
</dbReference>
<feature type="compositionally biased region" description="Polar residues" evidence="6">
    <location>
        <begin position="692"/>
        <end position="702"/>
    </location>
</feature>
<dbReference type="InterPro" id="IPR033723">
    <property type="entry name" value="PET_prickle"/>
</dbReference>
<dbReference type="InterPro" id="IPR033727">
    <property type="entry name" value="LIM3_prickle"/>
</dbReference>
<dbReference type="AlphaFoldDB" id="K1RL29"/>
<evidence type="ECO:0000256" key="4">
    <source>
        <dbReference type="ARBA" id="ARBA00022833"/>
    </source>
</evidence>
<proteinExistence type="inferred from homology"/>
<name>K1RL29_MAGGI</name>
<feature type="region of interest" description="Disordered" evidence="6">
    <location>
        <begin position="579"/>
        <end position="614"/>
    </location>
</feature>
<dbReference type="PANTHER" id="PTHR24211">
    <property type="entry name" value="LIM DOMAIN-CONTAINING PROTEIN"/>
    <property type="match status" value="1"/>
</dbReference>
<dbReference type="PROSITE" id="PS00478">
    <property type="entry name" value="LIM_DOMAIN_1"/>
    <property type="match status" value="2"/>
</dbReference>
<dbReference type="PROSITE" id="PS50023">
    <property type="entry name" value="LIM_DOMAIN_2"/>
    <property type="match status" value="3"/>
</dbReference>
<evidence type="ECO:0000256" key="1">
    <source>
        <dbReference type="ARBA" id="ARBA00008268"/>
    </source>
</evidence>
<evidence type="ECO:0000256" key="5">
    <source>
        <dbReference type="ARBA" id="ARBA00023038"/>
    </source>
</evidence>
<feature type="compositionally biased region" description="Basic residues" evidence="6">
    <location>
        <begin position="747"/>
        <end position="759"/>
    </location>
</feature>
<dbReference type="CDD" id="cd09827">
    <property type="entry name" value="PET_Prickle"/>
    <property type="match status" value="2"/>
</dbReference>
<dbReference type="EMBL" id="JH817539">
    <property type="protein sequence ID" value="EKC35011.1"/>
    <property type="molecule type" value="Genomic_DNA"/>
</dbReference>
<dbReference type="InterPro" id="IPR010442">
    <property type="entry name" value="PET_domain"/>
</dbReference>
<accession>K1RL29</accession>
<dbReference type="InParanoid" id="K1RL29"/>
<keyword evidence="4" id="KW-0862">Zinc</keyword>
<dbReference type="PROSITE" id="PS51303">
    <property type="entry name" value="PET"/>
    <property type="match status" value="2"/>
</dbReference>
<protein>
    <submittedName>
        <fullName evidence="7">Prickle-like protein 2</fullName>
    </submittedName>
</protein>
<dbReference type="FunFam" id="2.10.110.10:FF:000005">
    <property type="entry name" value="Testin isoform 1"/>
    <property type="match status" value="1"/>
</dbReference>
<dbReference type="FunFam" id="2.10.110.10:FF:000035">
    <property type="entry name" value="prickle-like protein 2 isoform X1"/>
    <property type="match status" value="2"/>
</dbReference>
<keyword evidence="2" id="KW-0479">Metal-binding</keyword>
<sequence>MTSHIDHDRSLTRHHHDPKRNSTSDDDSGCPLEEYAWVPPGLKPEQVHQYFSCLPEDKVPFLNSVGEKYRVRQLLQQLPPHDNEVRYCNTLTEEEKRELRMFSVQRKREALGRGSVRPLPLTMQGVICCKCQQLISGGSMAVFASRAGHDKIWHPACFTCMTCDELLVDLIYFFKDEFLYCGRHHAELIKPRCGACDEVHQYFSCLPEDKVPFLNSVGEKYRVRQLLQQLPPHDNEVRYCNTLTEEEKRELRMFSVQRKREALGRGSVRPLPLTMQGVICCKCQQLISGGSMAVFASRAGHDKIWHPACFTCMTCDELLVDLIYFFKDEFLYCGRHHAELIKPRCGACDEIIFADECTEAEGRSWHMKHFCCFECDRQLGGQRYIMKEGRPYCCVCFERMFAEYCDTCGEHIGVDQGQMTHEGQHWHATERCFKCHTCQKSLLGQPFLPKHGVIYCSAACSRAASMQTQTPRRPEDYVHDINSIRLGSPVSHALQEQGTMGMQEALRQQYSLSDSLPSSDRDQGYATSSNSEVYAPGIYDTSRSQNSQGQSSSGNYELNVDSLIDALPVPHEAKLKKRLSQLSMPDLSKEPQSSPSEENGKMNSQARSRSGSEKNLHTRYHEYEELPCMYDVPNKNSKLVNNCHPSQEYRSIRPMERMLGHGNPESARSFPELRYNCVSDSPQNVPLPHPNVQVNTSPSHVNNGLPPLPDNVRMNPINRPPSGRVPLQVSDYPRSQSFEGRPSERAHSRRHGRRRNNRVPRRDQIQGHWPDSNNYRDDDDDYCSTCSSSSDSDDSFYYDDRGPRPRISYVDDMSISLGNNSAMRQRMMGRHRVKQKQCVIS</sequence>
<dbReference type="Pfam" id="PF06297">
    <property type="entry name" value="PET"/>
    <property type="match status" value="2"/>
</dbReference>
<feature type="region of interest" description="Disordered" evidence="6">
    <location>
        <begin position="681"/>
        <end position="805"/>
    </location>
</feature>
<evidence type="ECO:0000313" key="7">
    <source>
        <dbReference type="EMBL" id="EKC35011.1"/>
    </source>
</evidence>
<dbReference type="GO" id="GO:0008270">
    <property type="term" value="F:zinc ion binding"/>
    <property type="evidence" value="ECO:0007669"/>
    <property type="project" value="InterPro"/>
</dbReference>
<evidence type="ECO:0000256" key="2">
    <source>
        <dbReference type="ARBA" id="ARBA00022723"/>
    </source>
</evidence>
<feature type="region of interest" description="Disordered" evidence="6">
    <location>
        <begin position="513"/>
        <end position="554"/>
    </location>
</feature>
<dbReference type="InterPro" id="IPR001781">
    <property type="entry name" value="Znf_LIM"/>
</dbReference>
<feature type="region of interest" description="Disordered" evidence="6">
    <location>
        <begin position="1"/>
        <end position="30"/>
    </location>
</feature>
<dbReference type="HOGENOM" id="CLU_008937_4_2_1"/>
<evidence type="ECO:0000256" key="3">
    <source>
        <dbReference type="ARBA" id="ARBA00022737"/>
    </source>
</evidence>
<keyword evidence="3" id="KW-0677">Repeat</keyword>
<dbReference type="CDD" id="cd09420">
    <property type="entry name" value="LIM3_Prickle"/>
    <property type="match status" value="1"/>
</dbReference>
<comment type="similarity">
    <text evidence="1">Belongs to the prickle / espinas / testin family.</text>
</comment>
<feature type="compositionally biased region" description="Basic and acidic residues" evidence="6">
    <location>
        <begin position="1"/>
        <end position="11"/>
    </location>
</feature>
<reference evidence="7" key="1">
    <citation type="journal article" date="2012" name="Nature">
        <title>The oyster genome reveals stress adaptation and complexity of shell formation.</title>
        <authorList>
            <person name="Zhang G."/>
            <person name="Fang X."/>
            <person name="Guo X."/>
            <person name="Li L."/>
            <person name="Luo R."/>
            <person name="Xu F."/>
            <person name="Yang P."/>
            <person name="Zhang L."/>
            <person name="Wang X."/>
            <person name="Qi H."/>
            <person name="Xiong Z."/>
            <person name="Que H."/>
            <person name="Xie Y."/>
            <person name="Holland P.W."/>
            <person name="Paps J."/>
            <person name="Zhu Y."/>
            <person name="Wu F."/>
            <person name="Chen Y."/>
            <person name="Wang J."/>
            <person name="Peng C."/>
            <person name="Meng J."/>
            <person name="Yang L."/>
            <person name="Liu J."/>
            <person name="Wen B."/>
            <person name="Zhang N."/>
            <person name="Huang Z."/>
            <person name="Zhu Q."/>
            <person name="Feng Y."/>
            <person name="Mount A."/>
            <person name="Hedgecock D."/>
            <person name="Xu Z."/>
            <person name="Liu Y."/>
            <person name="Domazet-Loso T."/>
            <person name="Du Y."/>
            <person name="Sun X."/>
            <person name="Zhang S."/>
            <person name="Liu B."/>
            <person name="Cheng P."/>
            <person name="Jiang X."/>
            <person name="Li J."/>
            <person name="Fan D."/>
            <person name="Wang W."/>
            <person name="Fu W."/>
            <person name="Wang T."/>
            <person name="Wang B."/>
            <person name="Zhang J."/>
            <person name="Peng Z."/>
            <person name="Li Y."/>
            <person name="Li N."/>
            <person name="Wang J."/>
            <person name="Chen M."/>
            <person name="He Y."/>
            <person name="Tan F."/>
            <person name="Song X."/>
            <person name="Zheng Q."/>
            <person name="Huang R."/>
            <person name="Yang H."/>
            <person name="Du X."/>
            <person name="Chen L."/>
            <person name="Yang M."/>
            <person name="Gaffney P.M."/>
            <person name="Wang S."/>
            <person name="Luo L."/>
            <person name="She Z."/>
            <person name="Ming Y."/>
            <person name="Huang W."/>
            <person name="Zhang S."/>
            <person name="Huang B."/>
            <person name="Zhang Y."/>
            <person name="Qu T."/>
            <person name="Ni P."/>
            <person name="Miao G."/>
            <person name="Wang J."/>
            <person name="Wang Q."/>
            <person name="Steinberg C.E."/>
            <person name="Wang H."/>
            <person name="Li N."/>
            <person name="Qian L."/>
            <person name="Zhang G."/>
            <person name="Li Y."/>
            <person name="Yang H."/>
            <person name="Liu X."/>
            <person name="Wang J."/>
            <person name="Yin Y."/>
            <person name="Wang J."/>
        </authorList>
    </citation>
    <scope>NUCLEOTIDE SEQUENCE [LARGE SCALE GENOMIC DNA]</scope>
    <source>
        <strain evidence="7">05x7-T-G4-1.051#20</strain>
    </source>
</reference>